<feature type="compositionally biased region" description="Basic and acidic residues" evidence="6">
    <location>
        <begin position="121"/>
        <end position="133"/>
    </location>
</feature>
<keyword evidence="3" id="KW-0963">Cytoplasm</keyword>
<name>A0ABP1PVH1_9HEXA</name>
<gene>
    <name evidence="8" type="ORF">ODALV1_LOCUS4277</name>
</gene>
<dbReference type="PANTHER" id="PTHR12493">
    <property type="entry name" value="CUE DOMAIN CONTAINING 2"/>
    <property type="match status" value="1"/>
</dbReference>
<dbReference type="PROSITE" id="PS51140">
    <property type="entry name" value="CUE"/>
    <property type="match status" value="1"/>
</dbReference>
<evidence type="ECO:0000256" key="6">
    <source>
        <dbReference type="SAM" id="MobiDB-lite"/>
    </source>
</evidence>
<evidence type="ECO:0000256" key="4">
    <source>
        <dbReference type="ARBA" id="ARBA00022786"/>
    </source>
</evidence>
<evidence type="ECO:0000256" key="5">
    <source>
        <dbReference type="ARBA" id="ARBA00023242"/>
    </source>
</evidence>
<evidence type="ECO:0000313" key="9">
    <source>
        <dbReference type="Proteomes" id="UP001642540"/>
    </source>
</evidence>
<dbReference type="PANTHER" id="PTHR12493:SF0">
    <property type="entry name" value="CUE DOMAIN-CONTAINING PROTEIN 2"/>
    <property type="match status" value="1"/>
</dbReference>
<evidence type="ECO:0000259" key="7">
    <source>
        <dbReference type="PROSITE" id="PS51140"/>
    </source>
</evidence>
<comment type="caution">
    <text evidence="8">The sequence shown here is derived from an EMBL/GenBank/DDBJ whole genome shotgun (WGS) entry which is preliminary data.</text>
</comment>
<comment type="subcellular location">
    <subcellularLocation>
        <location evidence="2">Cytoplasm</location>
    </subcellularLocation>
    <subcellularLocation>
        <location evidence="1">Nucleus</location>
    </subcellularLocation>
</comment>
<reference evidence="8 9" key="1">
    <citation type="submission" date="2024-08" db="EMBL/GenBank/DDBJ databases">
        <authorList>
            <person name="Cucini C."/>
            <person name="Frati F."/>
        </authorList>
    </citation>
    <scope>NUCLEOTIDE SEQUENCE [LARGE SCALE GENOMIC DNA]</scope>
</reference>
<accession>A0ABP1PVH1</accession>
<keyword evidence="9" id="KW-1185">Reference proteome</keyword>
<dbReference type="InterPro" id="IPR003892">
    <property type="entry name" value="CUE"/>
</dbReference>
<proteinExistence type="predicted"/>
<keyword evidence="4" id="KW-0833">Ubl conjugation pathway</keyword>
<organism evidence="8 9">
    <name type="scientific">Orchesella dallaii</name>
    <dbReference type="NCBI Taxonomy" id="48710"/>
    <lineage>
        <taxon>Eukaryota</taxon>
        <taxon>Metazoa</taxon>
        <taxon>Ecdysozoa</taxon>
        <taxon>Arthropoda</taxon>
        <taxon>Hexapoda</taxon>
        <taxon>Collembola</taxon>
        <taxon>Entomobryomorpha</taxon>
        <taxon>Entomobryoidea</taxon>
        <taxon>Orchesellidae</taxon>
        <taxon>Orchesellinae</taxon>
        <taxon>Orchesella</taxon>
    </lineage>
</organism>
<feature type="region of interest" description="Disordered" evidence="6">
    <location>
        <begin position="121"/>
        <end position="173"/>
    </location>
</feature>
<feature type="domain" description="CUE" evidence="7">
    <location>
        <begin position="188"/>
        <end position="231"/>
    </location>
</feature>
<evidence type="ECO:0000256" key="3">
    <source>
        <dbReference type="ARBA" id="ARBA00022490"/>
    </source>
</evidence>
<protein>
    <recommendedName>
        <fullName evidence="7">CUE domain-containing protein</fullName>
    </recommendedName>
</protein>
<dbReference type="Proteomes" id="UP001642540">
    <property type="component" value="Unassembled WGS sequence"/>
</dbReference>
<evidence type="ECO:0000256" key="1">
    <source>
        <dbReference type="ARBA" id="ARBA00004123"/>
    </source>
</evidence>
<sequence>MELQADPETDKFVTSSMIEFINQHIQSSYLSTLDEIVLSYVVTVLENLAAENGSLEGIFDVEEFCEMLSAYFPEFEKIPHAVVTDWIFELVDNLRKFKAEKKGNSSKKEFGFDSLLDEIDKEKAREPRSKRNSESSTDSGVSSGGGSCNGQPNGRKNSRSRTPRVSDNSESECDGADLMQRLQLYEDQHNGKTQTLMEMFPTLPKIDAQNFVALANGDLEKAVQMVLVQLETGEIKSPIQLTNRHRANSKSQDVDEKTLKDRIFARYGFIDQAEDAREYKPLLPKAEPKKMVRYREGQVVSTKGERYTEVQINKDGEETKVRSYLHKPNKHN</sequence>
<keyword evidence="5" id="KW-0539">Nucleus</keyword>
<evidence type="ECO:0000313" key="8">
    <source>
        <dbReference type="EMBL" id="CAL8079094.1"/>
    </source>
</evidence>
<dbReference type="EMBL" id="CAXLJM020000013">
    <property type="protein sequence ID" value="CAL8079094.1"/>
    <property type="molecule type" value="Genomic_DNA"/>
</dbReference>
<evidence type="ECO:0000256" key="2">
    <source>
        <dbReference type="ARBA" id="ARBA00004496"/>
    </source>
</evidence>